<dbReference type="InterPro" id="IPR000944">
    <property type="entry name" value="Tscrpt_reg_Rrf2"/>
</dbReference>
<reference evidence="1 3" key="1">
    <citation type="submission" date="2016-10" db="EMBL/GenBank/DDBJ databases">
        <authorList>
            <person name="de Groot N.N."/>
        </authorList>
    </citation>
    <scope>NUCLEOTIDE SEQUENCE [LARGE SCALE GENOMIC DNA]</scope>
    <source>
        <strain evidence="1 3">CGMCC 4.1859</strain>
    </source>
</reference>
<organism evidence="1 3">
    <name type="scientific">Streptomyces griseoaurantiacus</name>
    <dbReference type="NCBI Taxonomy" id="68213"/>
    <lineage>
        <taxon>Bacteria</taxon>
        <taxon>Bacillati</taxon>
        <taxon>Actinomycetota</taxon>
        <taxon>Actinomycetes</taxon>
        <taxon>Kitasatosporales</taxon>
        <taxon>Streptomycetaceae</taxon>
        <taxon>Streptomyces</taxon>
        <taxon>Streptomyces aurantiacus group</taxon>
    </lineage>
</organism>
<dbReference type="AlphaFoldDB" id="A0A1G7YBK9"/>
<dbReference type="EMBL" id="FNAX01000038">
    <property type="protein sequence ID" value="SDG93753.1"/>
    <property type="molecule type" value="Genomic_DNA"/>
</dbReference>
<dbReference type="Proteomes" id="UP001432161">
    <property type="component" value="Chromosome"/>
</dbReference>
<dbReference type="Pfam" id="PF02082">
    <property type="entry name" value="Rrf2"/>
    <property type="match status" value="1"/>
</dbReference>
<evidence type="ECO:0000313" key="2">
    <source>
        <dbReference type="EMBL" id="WUR35682.1"/>
    </source>
</evidence>
<sequence>MARSTNTQFAVAVHVLTYLAGVTDGHPVSSEELSSSANVNAVYVRRVLGPLREAGLVRSRPGVRGGWELAGDPAGIPLAQVWSLLQGTDPVLGLHGPDPACATGRQVQKSLTTLDRAVADSVTATLRRFTVRDVLTGTLEARPSASES</sequence>
<dbReference type="InterPro" id="IPR036390">
    <property type="entry name" value="WH_DNA-bd_sf"/>
</dbReference>
<gene>
    <name evidence="2" type="ORF">OHN36_00075</name>
    <name evidence="1" type="ORF">SAMN05216260_1388</name>
</gene>
<name>A0A1G7YBK9_9ACTN</name>
<dbReference type="GO" id="GO:0003700">
    <property type="term" value="F:DNA-binding transcription factor activity"/>
    <property type="evidence" value="ECO:0007669"/>
    <property type="project" value="TreeGrafter"/>
</dbReference>
<dbReference type="OrthoDB" id="9800506at2"/>
<dbReference type="InterPro" id="IPR036388">
    <property type="entry name" value="WH-like_DNA-bd_sf"/>
</dbReference>
<evidence type="ECO:0000313" key="3">
    <source>
        <dbReference type="Proteomes" id="UP000198614"/>
    </source>
</evidence>
<evidence type="ECO:0000313" key="4">
    <source>
        <dbReference type="Proteomes" id="UP001432161"/>
    </source>
</evidence>
<protein>
    <submittedName>
        <fullName evidence="1">Rrf2 family protein</fullName>
    </submittedName>
    <submittedName>
        <fullName evidence="2">Rrf2 family transcriptional regulator</fullName>
    </submittedName>
</protein>
<evidence type="ECO:0000313" key="1">
    <source>
        <dbReference type="EMBL" id="SDG93753.1"/>
    </source>
</evidence>
<accession>A0A1G7YBK9</accession>
<dbReference type="PANTHER" id="PTHR33221:SF15">
    <property type="entry name" value="HTH-TYPE TRANSCRIPTIONAL REGULATOR YWGB-RELATED"/>
    <property type="match status" value="1"/>
</dbReference>
<dbReference type="EMBL" id="CP108330">
    <property type="protein sequence ID" value="WUR35682.1"/>
    <property type="molecule type" value="Genomic_DNA"/>
</dbReference>
<dbReference type="PROSITE" id="PS51197">
    <property type="entry name" value="HTH_RRF2_2"/>
    <property type="match status" value="1"/>
</dbReference>
<dbReference type="SUPFAM" id="SSF46785">
    <property type="entry name" value="Winged helix' DNA-binding domain"/>
    <property type="match status" value="1"/>
</dbReference>
<dbReference type="Gene3D" id="1.10.10.10">
    <property type="entry name" value="Winged helix-like DNA-binding domain superfamily/Winged helix DNA-binding domain"/>
    <property type="match status" value="1"/>
</dbReference>
<dbReference type="GO" id="GO:0005829">
    <property type="term" value="C:cytosol"/>
    <property type="evidence" value="ECO:0007669"/>
    <property type="project" value="TreeGrafter"/>
</dbReference>
<reference evidence="2" key="2">
    <citation type="submission" date="2022-10" db="EMBL/GenBank/DDBJ databases">
        <title>The complete genomes of actinobacterial strains from the NBC collection.</title>
        <authorList>
            <person name="Joergensen T.S."/>
            <person name="Alvarez Arevalo M."/>
            <person name="Sterndorff E.B."/>
            <person name="Faurdal D."/>
            <person name="Vuksanovic O."/>
            <person name="Mourched A.-S."/>
            <person name="Charusanti P."/>
            <person name="Shaw S."/>
            <person name="Blin K."/>
            <person name="Weber T."/>
        </authorList>
    </citation>
    <scope>NUCLEOTIDE SEQUENCE</scope>
    <source>
        <strain evidence="2">NBC_00489</strain>
    </source>
</reference>
<dbReference type="Proteomes" id="UP000198614">
    <property type="component" value="Unassembled WGS sequence"/>
</dbReference>
<keyword evidence="4" id="KW-1185">Reference proteome</keyword>
<proteinExistence type="predicted"/>
<dbReference type="PANTHER" id="PTHR33221">
    <property type="entry name" value="WINGED HELIX-TURN-HELIX TRANSCRIPTIONAL REGULATOR, RRF2 FAMILY"/>
    <property type="match status" value="1"/>
</dbReference>